<dbReference type="AlphaFoldDB" id="C5S2C2"/>
<protein>
    <submittedName>
        <fullName evidence="2">Uncharacterized protein</fullName>
    </submittedName>
</protein>
<feature type="chain" id="PRO_5002957039" evidence="1">
    <location>
        <begin position="20"/>
        <end position="131"/>
    </location>
</feature>
<evidence type="ECO:0000313" key="2">
    <source>
        <dbReference type="EMBL" id="EER46890.1"/>
    </source>
</evidence>
<dbReference type="RefSeq" id="WP_005824261.1">
    <property type="nucleotide sequence ID" value="NZ_ACQL01000098.1"/>
</dbReference>
<dbReference type="Proteomes" id="UP000005532">
    <property type="component" value="Unassembled WGS sequence"/>
</dbReference>
<proteinExistence type="predicted"/>
<organism evidence="2 3">
    <name type="scientific">Actinobacillus minor NM305</name>
    <dbReference type="NCBI Taxonomy" id="637911"/>
    <lineage>
        <taxon>Bacteria</taxon>
        <taxon>Pseudomonadati</taxon>
        <taxon>Pseudomonadota</taxon>
        <taxon>Gammaproteobacteria</taxon>
        <taxon>Pasteurellales</taxon>
        <taxon>Pasteurellaceae</taxon>
        <taxon>Actinobacillus</taxon>
    </lineage>
</organism>
<comment type="caution">
    <text evidence="2">The sequence shown here is derived from an EMBL/GenBank/DDBJ whole genome shotgun (WGS) entry which is preliminary data.</text>
</comment>
<evidence type="ECO:0000256" key="1">
    <source>
        <dbReference type="SAM" id="SignalP"/>
    </source>
</evidence>
<gene>
    <name evidence="2" type="ORF">AM305_10106</name>
</gene>
<feature type="signal peptide" evidence="1">
    <location>
        <begin position="1"/>
        <end position="19"/>
    </location>
</feature>
<sequence length="131" mass="15223">MKKYIIILTGLFFSLFSVASFSTDNFEYNAKNAINLFKKPEARKIAEKIFKDKETSLPQLVDLVNAEMGREVLRMEKYSHLDEITAKATENKLTKEEHKYLSDLLYKFIGSGYKENIDMTDIVTIELRLDL</sequence>
<reference evidence="2 3" key="1">
    <citation type="journal article" date="2010" name="Vet. Microbiol.">
        <title>Production of haemolysins by strains of the Actinobacillus minor/porcitonsillarum complex.</title>
        <authorList>
            <person name="Arya G."/>
            <person name="Niven D.F."/>
        </authorList>
    </citation>
    <scope>NUCLEOTIDE SEQUENCE [LARGE SCALE GENOMIC DNA]</scope>
    <source>
        <strain evidence="2 3">NM305</strain>
    </source>
</reference>
<dbReference type="EMBL" id="ACQL01000098">
    <property type="protein sequence ID" value="EER46890.1"/>
    <property type="molecule type" value="Genomic_DNA"/>
</dbReference>
<evidence type="ECO:0000313" key="3">
    <source>
        <dbReference type="Proteomes" id="UP000005532"/>
    </source>
</evidence>
<accession>C5S2C2</accession>
<name>C5S2C2_9PAST</name>
<keyword evidence="1" id="KW-0732">Signal</keyword>